<feature type="transmembrane region" description="Helical" evidence="6">
    <location>
        <begin position="142"/>
        <end position="161"/>
    </location>
</feature>
<sequence>MPNCMLRRSKMLVNSFIFMRGLSEFSATAVFIIISCMGCSVNEQDASEYLISSLTYGLATVVVMHIFGFISGAHANPCVTIACCLLGHIGSTMMLTYVVCQLAGAAFGYYVLLQMLSQGIIDSCKLGVCIVEPLDSLSNVQILAIESFLTSVLILAWSALWDVRSGRFLDSVTLRMGCLVIVCNLAGRKLTGASMNPAKVLIPPLFNGNPETVLLQMGGQLLAAIVVPSIWHFAYTPHYRPLQIEHPDITNRYLNP</sequence>
<dbReference type="OrthoDB" id="3222at2759"/>
<evidence type="ECO:0000256" key="3">
    <source>
        <dbReference type="ARBA" id="ARBA00022989"/>
    </source>
</evidence>
<dbReference type="AlphaFoldDB" id="A0A6J1MAH6"/>
<comment type="similarity">
    <text evidence="5">Belongs to the MIP/aquaporin (TC 1.A.8) family.</text>
</comment>
<evidence type="ECO:0000256" key="2">
    <source>
        <dbReference type="ARBA" id="ARBA00022692"/>
    </source>
</evidence>
<dbReference type="Gene3D" id="1.20.1080.10">
    <property type="entry name" value="Glycerol uptake facilitator protein"/>
    <property type="match status" value="1"/>
</dbReference>
<dbReference type="InterPro" id="IPR034294">
    <property type="entry name" value="Aquaporin_transptr"/>
</dbReference>
<proteinExistence type="inferred from homology"/>
<dbReference type="KEGG" id="dhe:111603839"/>
<dbReference type="SUPFAM" id="SSF81338">
    <property type="entry name" value="Aquaporin-like"/>
    <property type="match status" value="1"/>
</dbReference>
<evidence type="ECO:0000313" key="7">
    <source>
        <dbReference type="Proteomes" id="UP000504633"/>
    </source>
</evidence>
<feature type="transmembrane region" description="Helical" evidence="6">
    <location>
        <begin position="54"/>
        <end position="73"/>
    </location>
</feature>
<keyword evidence="4 6" id="KW-0472">Membrane</keyword>
<evidence type="ECO:0000256" key="5">
    <source>
        <dbReference type="RuleBase" id="RU000477"/>
    </source>
</evidence>
<dbReference type="OMA" id="CALWDVR"/>
<accession>A0A6J1MAH6</accession>
<keyword evidence="2 5" id="KW-0812">Transmembrane</keyword>
<dbReference type="InterPro" id="IPR023271">
    <property type="entry name" value="Aquaporin-like"/>
</dbReference>
<name>A0A6J1MAH6_DROHY</name>
<dbReference type="RefSeq" id="XP_023177376.2">
    <property type="nucleotide sequence ID" value="XM_023321608.2"/>
</dbReference>
<feature type="transmembrane region" description="Helical" evidence="6">
    <location>
        <begin position="85"/>
        <end position="112"/>
    </location>
</feature>
<dbReference type="Proteomes" id="UP000504633">
    <property type="component" value="Unplaced"/>
</dbReference>
<dbReference type="GO" id="GO:0005886">
    <property type="term" value="C:plasma membrane"/>
    <property type="evidence" value="ECO:0007669"/>
    <property type="project" value="TreeGrafter"/>
</dbReference>
<feature type="transmembrane region" description="Helical" evidence="6">
    <location>
        <begin position="12"/>
        <end position="34"/>
    </location>
</feature>
<keyword evidence="7" id="KW-1185">Reference proteome</keyword>
<evidence type="ECO:0000313" key="8">
    <source>
        <dbReference type="RefSeq" id="XP_023177376.2"/>
    </source>
</evidence>
<comment type="subcellular location">
    <subcellularLocation>
        <location evidence="1">Membrane</location>
        <topology evidence="1">Multi-pass membrane protein</topology>
    </subcellularLocation>
</comment>
<organism evidence="7 8">
    <name type="scientific">Drosophila hydei</name>
    <name type="common">Fruit fly</name>
    <dbReference type="NCBI Taxonomy" id="7224"/>
    <lineage>
        <taxon>Eukaryota</taxon>
        <taxon>Metazoa</taxon>
        <taxon>Ecdysozoa</taxon>
        <taxon>Arthropoda</taxon>
        <taxon>Hexapoda</taxon>
        <taxon>Insecta</taxon>
        <taxon>Pterygota</taxon>
        <taxon>Neoptera</taxon>
        <taxon>Endopterygota</taxon>
        <taxon>Diptera</taxon>
        <taxon>Brachycera</taxon>
        <taxon>Muscomorpha</taxon>
        <taxon>Ephydroidea</taxon>
        <taxon>Drosophilidae</taxon>
        <taxon>Drosophila</taxon>
    </lineage>
</organism>
<keyword evidence="3 6" id="KW-1133">Transmembrane helix</keyword>
<dbReference type="GeneID" id="111603839"/>
<dbReference type="PRINTS" id="PR00783">
    <property type="entry name" value="MINTRINSICP"/>
</dbReference>
<evidence type="ECO:0000256" key="1">
    <source>
        <dbReference type="ARBA" id="ARBA00004141"/>
    </source>
</evidence>
<protein>
    <submittedName>
        <fullName evidence="8">Aquaporin-2</fullName>
    </submittedName>
</protein>
<dbReference type="PANTHER" id="PTHR19139">
    <property type="entry name" value="AQUAPORIN TRANSPORTER"/>
    <property type="match status" value="1"/>
</dbReference>
<reference evidence="8" key="1">
    <citation type="submission" date="2025-08" db="UniProtKB">
        <authorList>
            <consortium name="RefSeq"/>
        </authorList>
    </citation>
    <scope>IDENTIFICATION</scope>
    <source>
        <strain evidence="8">15085-1641.00</strain>
        <tissue evidence="8">Whole body</tissue>
    </source>
</reference>
<keyword evidence="5" id="KW-0813">Transport</keyword>
<dbReference type="GO" id="GO:0015267">
    <property type="term" value="F:channel activity"/>
    <property type="evidence" value="ECO:0007669"/>
    <property type="project" value="InterPro"/>
</dbReference>
<dbReference type="Pfam" id="PF00230">
    <property type="entry name" value="MIP"/>
    <property type="match status" value="1"/>
</dbReference>
<gene>
    <name evidence="8" type="primary">LOC111603839</name>
</gene>
<dbReference type="PANTHER" id="PTHR19139:SF270">
    <property type="entry name" value="ENTOMOGLYCEROPORIN 1-RELATED"/>
    <property type="match status" value="1"/>
</dbReference>
<dbReference type="InterPro" id="IPR000425">
    <property type="entry name" value="MIP"/>
</dbReference>
<evidence type="ECO:0000256" key="4">
    <source>
        <dbReference type="ARBA" id="ARBA00023136"/>
    </source>
</evidence>
<evidence type="ECO:0000256" key="6">
    <source>
        <dbReference type="SAM" id="Phobius"/>
    </source>
</evidence>